<sequence>MEPFRGLFYTKQKLRGRTRKEAKCREQMCNFAEVHHVCVASFRAFDVEKGYARSDALGRLFMDIIEAPMLCYWNGCIKFSRNGVYYEGSNRMYIVYHQLQSASEALPDGSALSSYWIRCFQKRLLD</sequence>
<dbReference type="Proteomes" id="UP000266723">
    <property type="component" value="Unassembled WGS sequence"/>
</dbReference>
<organism evidence="1 2">
    <name type="scientific">Brassica cretica</name>
    <name type="common">Mustard</name>
    <dbReference type="NCBI Taxonomy" id="69181"/>
    <lineage>
        <taxon>Eukaryota</taxon>
        <taxon>Viridiplantae</taxon>
        <taxon>Streptophyta</taxon>
        <taxon>Embryophyta</taxon>
        <taxon>Tracheophyta</taxon>
        <taxon>Spermatophyta</taxon>
        <taxon>Magnoliopsida</taxon>
        <taxon>eudicotyledons</taxon>
        <taxon>Gunneridae</taxon>
        <taxon>Pentapetalae</taxon>
        <taxon>rosids</taxon>
        <taxon>malvids</taxon>
        <taxon>Brassicales</taxon>
        <taxon>Brassicaceae</taxon>
        <taxon>Brassiceae</taxon>
        <taxon>Brassica</taxon>
    </lineage>
</organism>
<protein>
    <submittedName>
        <fullName evidence="1">Uncharacterized protein</fullName>
    </submittedName>
</protein>
<name>A0ABQ7CTP7_BRACR</name>
<proteinExistence type="predicted"/>
<accession>A0ABQ7CTP7</accession>
<evidence type="ECO:0000313" key="1">
    <source>
        <dbReference type="EMBL" id="KAF3563023.1"/>
    </source>
</evidence>
<gene>
    <name evidence="1" type="ORF">DY000_02012444</name>
</gene>
<comment type="caution">
    <text evidence="1">The sequence shown here is derived from an EMBL/GenBank/DDBJ whole genome shotgun (WGS) entry which is preliminary data.</text>
</comment>
<dbReference type="EMBL" id="QGKV02000759">
    <property type="protein sequence ID" value="KAF3563023.1"/>
    <property type="molecule type" value="Genomic_DNA"/>
</dbReference>
<evidence type="ECO:0000313" key="2">
    <source>
        <dbReference type="Proteomes" id="UP000266723"/>
    </source>
</evidence>
<keyword evidence="2" id="KW-1185">Reference proteome</keyword>
<reference evidence="1 2" key="1">
    <citation type="journal article" date="2020" name="BMC Genomics">
        <title>Intraspecific diversification of the crop wild relative Brassica cretica Lam. using demographic model selection.</title>
        <authorList>
            <person name="Kioukis A."/>
            <person name="Michalopoulou V.A."/>
            <person name="Briers L."/>
            <person name="Pirintsos S."/>
            <person name="Studholme D.J."/>
            <person name="Pavlidis P."/>
            <person name="Sarris P.F."/>
        </authorList>
    </citation>
    <scope>NUCLEOTIDE SEQUENCE [LARGE SCALE GENOMIC DNA]</scope>
    <source>
        <strain evidence="2">cv. PFS-1207/04</strain>
    </source>
</reference>